<organism evidence="1 2">
    <name type="scientific">Pseudomonas fulva</name>
    <dbReference type="NCBI Taxonomy" id="47880"/>
    <lineage>
        <taxon>Bacteria</taxon>
        <taxon>Pseudomonadati</taxon>
        <taxon>Pseudomonadota</taxon>
        <taxon>Gammaproteobacteria</taxon>
        <taxon>Pseudomonadales</taxon>
        <taxon>Pseudomonadaceae</taxon>
        <taxon>Pseudomonas</taxon>
    </lineage>
</organism>
<dbReference type="EMBL" id="CP064946">
    <property type="protein sequence ID" value="QPH47379.1"/>
    <property type="molecule type" value="Genomic_DNA"/>
</dbReference>
<sequence>MRVILPVAAAVLLVGCASATMDAARSGQPTTHMNSRKAPERVAQCIQYGWQEERVFGQDASGYLEPRKQGGFTVYTREAETFVDVYPQDGGARVDYYTQNDNGVSLQRRAAAATCL</sequence>
<dbReference type="RefSeq" id="WP_023535507.1">
    <property type="nucleotide sequence ID" value="NZ_BQHM01000003.1"/>
</dbReference>
<proteinExistence type="predicted"/>
<name>A0A2L1WEV7_9PSED</name>
<accession>A0A2L1WEV7</accession>
<gene>
    <name evidence="1" type="ORF">IZU98_13225</name>
</gene>
<dbReference type="GeneID" id="93442638"/>
<evidence type="ECO:0000313" key="1">
    <source>
        <dbReference type="EMBL" id="QPH47379.1"/>
    </source>
</evidence>
<dbReference type="Proteomes" id="UP000594430">
    <property type="component" value="Chromosome"/>
</dbReference>
<evidence type="ECO:0000313" key="2">
    <source>
        <dbReference type="Proteomes" id="UP000594430"/>
    </source>
</evidence>
<protein>
    <recommendedName>
        <fullName evidence="3">Lipoprotein</fullName>
    </recommendedName>
</protein>
<dbReference type="PROSITE" id="PS51257">
    <property type="entry name" value="PROKAR_LIPOPROTEIN"/>
    <property type="match status" value="1"/>
</dbReference>
<reference evidence="1 2" key="1">
    <citation type="submission" date="2020-11" db="EMBL/GenBank/DDBJ databases">
        <title>Pseudomonas fulva producing VIM-24.</title>
        <authorList>
            <person name="Liu S."/>
        </authorList>
    </citation>
    <scope>NUCLEOTIDE SEQUENCE [LARGE SCALE GENOMIC DNA]</scope>
    <source>
        <strain evidence="1 2">ZDHY414</strain>
    </source>
</reference>
<evidence type="ECO:0008006" key="3">
    <source>
        <dbReference type="Google" id="ProtNLM"/>
    </source>
</evidence>
<dbReference type="AlphaFoldDB" id="A0A2L1WEV7"/>